<keyword evidence="7" id="KW-0325">Glycoprotein</keyword>
<evidence type="ECO:0000256" key="6">
    <source>
        <dbReference type="ARBA" id="ARBA00023170"/>
    </source>
</evidence>
<dbReference type="EMBL" id="DS232297">
    <property type="protein sequence ID" value="EDS39390.1"/>
    <property type="molecule type" value="Genomic_DNA"/>
</dbReference>
<evidence type="ECO:0000256" key="7">
    <source>
        <dbReference type="ARBA" id="ARBA00023180"/>
    </source>
</evidence>
<reference evidence="9" key="1">
    <citation type="submission" date="2007-03" db="EMBL/GenBank/DDBJ databases">
        <title>Annotation of Culex pipiens quinquefasciatus.</title>
        <authorList>
            <consortium name="The Broad Institute Genome Sequencing Platform"/>
            <person name="Atkinson P.W."/>
            <person name="Hemingway J."/>
            <person name="Christensen B.M."/>
            <person name="Higgs S."/>
            <person name="Kodira C."/>
            <person name="Hannick L."/>
            <person name="Megy K."/>
            <person name="O'Leary S."/>
            <person name="Pearson M."/>
            <person name="Haas B.J."/>
            <person name="Mauceli E."/>
            <person name="Wortman J.R."/>
            <person name="Lee N.H."/>
            <person name="Guigo R."/>
            <person name="Stanke M."/>
            <person name="Alvarado L."/>
            <person name="Amedeo P."/>
            <person name="Antoine C.H."/>
            <person name="Arensburger P."/>
            <person name="Bidwell S.L."/>
            <person name="Crawford M."/>
            <person name="Camaro F."/>
            <person name="Devon K."/>
            <person name="Engels R."/>
            <person name="Hammond M."/>
            <person name="Howarth C."/>
            <person name="Koehrsen M."/>
            <person name="Lawson D."/>
            <person name="Montgomery P."/>
            <person name="Nene V."/>
            <person name="Nusbaum C."/>
            <person name="Puiu D."/>
            <person name="Romero-Severson J."/>
            <person name="Severson D.W."/>
            <person name="Shumway M."/>
            <person name="Sisk P."/>
            <person name="Stolte C."/>
            <person name="Zeng Q."/>
            <person name="Eisenstadt E."/>
            <person name="Fraser-Liggett C."/>
            <person name="Strausberg R."/>
            <person name="Galagan J."/>
            <person name="Birren B."/>
            <person name="Collins F.H."/>
        </authorList>
    </citation>
    <scope>NUCLEOTIDE SEQUENCE [LARGE SCALE GENOMIC DNA]</scope>
    <source>
        <strain evidence="9">JHB</strain>
    </source>
</reference>
<dbReference type="GO" id="GO:0005886">
    <property type="term" value="C:plasma membrane"/>
    <property type="evidence" value="ECO:0007669"/>
    <property type="project" value="UniProtKB-SubCell"/>
</dbReference>
<dbReference type="InterPro" id="IPR052192">
    <property type="entry name" value="Insect_Ionotropic_Sensory_Rcpt"/>
</dbReference>
<evidence type="ECO:0000313" key="11">
    <source>
        <dbReference type="Proteomes" id="UP000002320"/>
    </source>
</evidence>
<evidence type="ECO:0000256" key="2">
    <source>
        <dbReference type="ARBA" id="ARBA00022475"/>
    </source>
</evidence>
<evidence type="ECO:0000313" key="10">
    <source>
        <dbReference type="EnsemblMetazoa" id="CPIJ013241-PA"/>
    </source>
</evidence>
<keyword evidence="11" id="KW-1185">Reference proteome</keyword>
<dbReference type="OMA" id="HERPIEN"/>
<sequence>MSFSGFCFLIPEKPIKAYFNYLMQPFSWSLWIAIAAFLALLAVLSWKTSCRDFLSMVFFGSSTAEHKLSRLDRFCMLFISIVVFFLCESYLIKMLTFMLDTKYERHLQTIDELIASDVQLCIDPAEDSFYRSIDSRLVSKLHLENTSQELRRNCSYCHSCDWARYFVGSKENVDPATGFNKFYILKEQLFGNATFHVFMRTDLLVEYFEWFGLRLFGTGIWKHWVDNYWQDITNRPREDAVVMLTMQDLITLWRILEYGSALSFIVLMMEFATYARINHCNKNN</sequence>
<evidence type="ECO:0000313" key="9">
    <source>
        <dbReference type="EMBL" id="EDS39390.1"/>
    </source>
</evidence>
<keyword evidence="4 8" id="KW-1133">Transmembrane helix</keyword>
<evidence type="ECO:0000256" key="3">
    <source>
        <dbReference type="ARBA" id="ARBA00022692"/>
    </source>
</evidence>
<reference evidence="10" key="2">
    <citation type="submission" date="2020-05" db="UniProtKB">
        <authorList>
            <consortium name="EnsemblMetazoa"/>
        </authorList>
    </citation>
    <scope>IDENTIFICATION</scope>
    <source>
        <strain evidence="10">JHB</strain>
    </source>
</reference>
<accession>B0X2R6</accession>
<protein>
    <submittedName>
        <fullName evidence="9 10">Uncharacterized protein</fullName>
    </submittedName>
</protein>
<dbReference type="EnsemblMetazoa" id="CPIJ013241-RA">
    <property type="protein sequence ID" value="CPIJ013241-PA"/>
    <property type="gene ID" value="CPIJ013241"/>
</dbReference>
<evidence type="ECO:0000256" key="1">
    <source>
        <dbReference type="ARBA" id="ARBA00004651"/>
    </source>
</evidence>
<dbReference type="AlphaFoldDB" id="B0X2R6"/>
<organism>
    <name type="scientific">Culex quinquefasciatus</name>
    <name type="common">Southern house mosquito</name>
    <name type="synonym">Culex pungens</name>
    <dbReference type="NCBI Taxonomy" id="7176"/>
    <lineage>
        <taxon>Eukaryota</taxon>
        <taxon>Metazoa</taxon>
        <taxon>Ecdysozoa</taxon>
        <taxon>Arthropoda</taxon>
        <taxon>Hexapoda</taxon>
        <taxon>Insecta</taxon>
        <taxon>Pterygota</taxon>
        <taxon>Neoptera</taxon>
        <taxon>Endopterygota</taxon>
        <taxon>Diptera</taxon>
        <taxon>Nematocera</taxon>
        <taxon>Culicoidea</taxon>
        <taxon>Culicidae</taxon>
        <taxon>Culicinae</taxon>
        <taxon>Culicini</taxon>
        <taxon>Culex</taxon>
        <taxon>Culex</taxon>
    </lineage>
</organism>
<evidence type="ECO:0000256" key="8">
    <source>
        <dbReference type="SAM" id="Phobius"/>
    </source>
</evidence>
<keyword evidence="6" id="KW-0675">Receptor</keyword>
<dbReference type="KEGG" id="cqu:CpipJ_CPIJ013241"/>
<dbReference type="PANTHER" id="PTHR42643">
    <property type="entry name" value="IONOTROPIC RECEPTOR 20A-RELATED"/>
    <property type="match status" value="1"/>
</dbReference>
<comment type="subcellular location">
    <subcellularLocation>
        <location evidence="1">Cell membrane</location>
        <topology evidence="1">Multi-pass membrane protein</topology>
    </subcellularLocation>
</comment>
<gene>
    <name evidence="10" type="primary">6046793</name>
    <name evidence="9" type="ORF">CpipJ_CPIJ013241</name>
</gene>
<evidence type="ECO:0000256" key="5">
    <source>
        <dbReference type="ARBA" id="ARBA00023136"/>
    </source>
</evidence>
<evidence type="ECO:0000256" key="4">
    <source>
        <dbReference type="ARBA" id="ARBA00022989"/>
    </source>
</evidence>
<keyword evidence="5 8" id="KW-0472">Membrane</keyword>
<dbReference type="VEuPathDB" id="VectorBase:CPIJ013241"/>
<dbReference type="PANTHER" id="PTHR42643:SF41">
    <property type="entry name" value="IONOTROPIC RECEPTOR 20A-RELATED"/>
    <property type="match status" value="1"/>
</dbReference>
<name>B0X2R6_CULQU</name>
<dbReference type="HOGENOM" id="CLU_839956_0_0_1"/>
<feature type="transmembrane region" description="Helical" evidence="8">
    <location>
        <begin position="74"/>
        <end position="92"/>
    </location>
</feature>
<keyword evidence="3 8" id="KW-0812">Transmembrane</keyword>
<dbReference type="eggNOG" id="ENOG502T6T7">
    <property type="taxonomic scope" value="Eukaryota"/>
</dbReference>
<dbReference type="VEuPathDB" id="VectorBase:CQUJHB020256"/>
<proteinExistence type="predicted"/>
<keyword evidence="2" id="KW-1003">Cell membrane</keyword>
<dbReference type="InParanoid" id="B0X2R6"/>
<feature type="transmembrane region" description="Helical" evidence="8">
    <location>
        <begin position="28"/>
        <end position="46"/>
    </location>
</feature>
<dbReference type="Proteomes" id="UP000002320">
    <property type="component" value="Unassembled WGS sequence"/>
</dbReference>